<organism evidence="1 2">
    <name type="scientific">Pocillopora damicornis</name>
    <name type="common">Cauliflower coral</name>
    <name type="synonym">Millepora damicornis</name>
    <dbReference type="NCBI Taxonomy" id="46731"/>
    <lineage>
        <taxon>Eukaryota</taxon>
        <taxon>Metazoa</taxon>
        <taxon>Cnidaria</taxon>
        <taxon>Anthozoa</taxon>
        <taxon>Hexacorallia</taxon>
        <taxon>Scleractinia</taxon>
        <taxon>Astrocoeniina</taxon>
        <taxon>Pocilloporidae</taxon>
        <taxon>Pocillopora</taxon>
    </lineage>
</organism>
<dbReference type="AlphaFoldDB" id="A0A3M6TLT1"/>
<protein>
    <submittedName>
        <fullName evidence="1">Uncharacterized protein</fullName>
    </submittedName>
</protein>
<keyword evidence="2" id="KW-1185">Reference proteome</keyword>
<comment type="caution">
    <text evidence="1">The sequence shown here is derived from an EMBL/GenBank/DDBJ whole genome shotgun (WGS) entry which is preliminary data.</text>
</comment>
<dbReference type="Proteomes" id="UP000275408">
    <property type="component" value="Unassembled WGS sequence"/>
</dbReference>
<feature type="non-terminal residue" evidence="1">
    <location>
        <position position="148"/>
    </location>
</feature>
<proteinExistence type="predicted"/>
<reference evidence="1 2" key="1">
    <citation type="journal article" date="2018" name="Sci. Rep.">
        <title>Comparative analysis of the Pocillopora damicornis genome highlights role of immune system in coral evolution.</title>
        <authorList>
            <person name="Cunning R."/>
            <person name="Bay R.A."/>
            <person name="Gillette P."/>
            <person name="Baker A.C."/>
            <person name="Traylor-Knowles N."/>
        </authorList>
    </citation>
    <scope>NUCLEOTIDE SEQUENCE [LARGE SCALE GENOMIC DNA]</scope>
    <source>
        <strain evidence="1">RSMAS</strain>
        <tissue evidence="1">Whole animal</tissue>
    </source>
</reference>
<sequence length="148" mass="17046">MQYGTIVEPLIASQKSGVVQPPWTEIRSLPRRAWVLEQNVEMALRRLVSPWAVGKFSPIAKCPYLVVIDCYFSMTQIKLSSSSITQQWMLWCLPFVLNLSIDTLYKRVPFYQKKNVTVLLDQTIKETRVQKLAIAQPAAWPYSSIQLK</sequence>
<dbReference type="EMBL" id="RCHS01003372">
    <property type="protein sequence ID" value="RMX42310.1"/>
    <property type="molecule type" value="Genomic_DNA"/>
</dbReference>
<evidence type="ECO:0000313" key="2">
    <source>
        <dbReference type="Proteomes" id="UP000275408"/>
    </source>
</evidence>
<name>A0A3M6TLT1_POCDA</name>
<gene>
    <name evidence="1" type="ORF">pdam_00014672</name>
</gene>
<accession>A0A3M6TLT1</accession>
<evidence type="ECO:0000313" key="1">
    <source>
        <dbReference type="EMBL" id="RMX42310.1"/>
    </source>
</evidence>